<gene>
    <name evidence="2" type="ORF">DQX05_12925</name>
</gene>
<organism evidence="2 3">
    <name type="scientific">Paenibacillus thiaminolyticus</name>
    <name type="common">Bacillus thiaminolyticus</name>
    <dbReference type="NCBI Taxonomy" id="49283"/>
    <lineage>
        <taxon>Bacteria</taxon>
        <taxon>Bacillati</taxon>
        <taxon>Bacillota</taxon>
        <taxon>Bacilli</taxon>
        <taxon>Bacillales</taxon>
        <taxon>Paenibacillaceae</taxon>
        <taxon>Paenibacillus</taxon>
    </lineage>
</organism>
<sequence length="81" mass="9346">MFINPYKNRKKTYLTLELIITVGVVVFAVISFASPDGFQFSWFFLLVSLIFFIRVIEIKGMGNIINFAIYFTVSVILFLIP</sequence>
<evidence type="ECO:0000313" key="2">
    <source>
        <dbReference type="EMBL" id="RJG23551.1"/>
    </source>
</evidence>
<dbReference type="AlphaFoldDB" id="A0A3A3GJV7"/>
<keyword evidence="1" id="KW-0812">Transmembrane</keyword>
<name>A0A3A3GJV7_PANTH</name>
<comment type="caution">
    <text evidence="2">The sequence shown here is derived from an EMBL/GenBank/DDBJ whole genome shotgun (WGS) entry which is preliminary data.</text>
</comment>
<dbReference type="EMBL" id="QYZD01000010">
    <property type="protein sequence ID" value="RJG23551.1"/>
    <property type="molecule type" value="Genomic_DNA"/>
</dbReference>
<keyword evidence="1" id="KW-1133">Transmembrane helix</keyword>
<protein>
    <submittedName>
        <fullName evidence="2">Uncharacterized protein</fullName>
    </submittedName>
</protein>
<reference evidence="2 3" key="1">
    <citation type="submission" date="2018-09" db="EMBL/GenBank/DDBJ databases">
        <title>Paenibacillus SK2017-BO5.</title>
        <authorList>
            <person name="Piskunova J.V."/>
            <person name="Dubiley S.A."/>
            <person name="Severinov K.V."/>
        </authorList>
    </citation>
    <scope>NUCLEOTIDE SEQUENCE [LARGE SCALE GENOMIC DNA]</scope>
    <source>
        <strain evidence="2 3">BO5</strain>
    </source>
</reference>
<evidence type="ECO:0000313" key="3">
    <source>
        <dbReference type="Proteomes" id="UP000266177"/>
    </source>
</evidence>
<feature type="transmembrane region" description="Helical" evidence="1">
    <location>
        <begin position="12"/>
        <end position="33"/>
    </location>
</feature>
<proteinExistence type="predicted"/>
<keyword evidence="1" id="KW-0472">Membrane</keyword>
<dbReference type="Proteomes" id="UP000266177">
    <property type="component" value="Unassembled WGS sequence"/>
</dbReference>
<evidence type="ECO:0000256" key="1">
    <source>
        <dbReference type="SAM" id="Phobius"/>
    </source>
</evidence>
<feature type="transmembrane region" description="Helical" evidence="1">
    <location>
        <begin position="39"/>
        <end position="56"/>
    </location>
</feature>
<feature type="transmembrane region" description="Helical" evidence="1">
    <location>
        <begin position="63"/>
        <end position="80"/>
    </location>
</feature>
<accession>A0A3A3GJV7</accession>